<dbReference type="PANTHER" id="PTHR46889:SF4">
    <property type="entry name" value="TRANSPOSASE INSO FOR INSERTION SEQUENCE ELEMENT IS911B-RELATED"/>
    <property type="match status" value="1"/>
</dbReference>
<dbReference type="PANTHER" id="PTHR46889">
    <property type="entry name" value="TRANSPOSASE INSF FOR INSERTION SEQUENCE IS3B-RELATED"/>
    <property type="match status" value="1"/>
</dbReference>
<sequence length="77" mass="9136">MSKKGDCYDNAMIESFWATLKKECFGDALFSSGSEAKTTVFEYIEIYYNRKRRHSSLEYLSPAHYEKRKRETKDDFS</sequence>
<dbReference type="EMBL" id="BIXY01000103">
    <property type="protein sequence ID" value="GCF11286.1"/>
    <property type="molecule type" value="Genomic_DNA"/>
</dbReference>
<dbReference type="AlphaFoldDB" id="A0A5A5TJN5"/>
<name>A0A5A5TJN5_9CHLR</name>
<dbReference type="InterPro" id="IPR012337">
    <property type="entry name" value="RNaseH-like_sf"/>
</dbReference>
<evidence type="ECO:0000259" key="1">
    <source>
        <dbReference type="Pfam" id="PF13683"/>
    </source>
</evidence>
<dbReference type="InterPro" id="IPR001584">
    <property type="entry name" value="Integrase_cat-core"/>
</dbReference>
<dbReference type="Gene3D" id="3.30.420.10">
    <property type="entry name" value="Ribonuclease H-like superfamily/Ribonuclease H"/>
    <property type="match status" value="1"/>
</dbReference>
<dbReference type="GO" id="GO:0015074">
    <property type="term" value="P:DNA integration"/>
    <property type="evidence" value="ECO:0007669"/>
    <property type="project" value="InterPro"/>
</dbReference>
<protein>
    <recommendedName>
        <fullName evidence="1">Integrase catalytic domain-containing protein</fullName>
    </recommendedName>
</protein>
<gene>
    <name evidence="2" type="ORF">KDI_48500</name>
</gene>
<evidence type="ECO:0000313" key="2">
    <source>
        <dbReference type="EMBL" id="GCF11286.1"/>
    </source>
</evidence>
<evidence type="ECO:0000313" key="3">
    <source>
        <dbReference type="Proteomes" id="UP000322530"/>
    </source>
</evidence>
<dbReference type="Proteomes" id="UP000322530">
    <property type="component" value="Unassembled WGS sequence"/>
</dbReference>
<keyword evidence="3" id="KW-1185">Reference proteome</keyword>
<comment type="caution">
    <text evidence="2">The sequence shown here is derived from an EMBL/GenBank/DDBJ whole genome shotgun (WGS) entry which is preliminary data.</text>
</comment>
<proteinExistence type="predicted"/>
<dbReference type="SUPFAM" id="SSF53098">
    <property type="entry name" value="Ribonuclease H-like"/>
    <property type="match status" value="1"/>
</dbReference>
<organism evidence="2 3">
    <name type="scientific">Dictyobacter arantiisoli</name>
    <dbReference type="NCBI Taxonomy" id="2014874"/>
    <lineage>
        <taxon>Bacteria</taxon>
        <taxon>Bacillati</taxon>
        <taxon>Chloroflexota</taxon>
        <taxon>Ktedonobacteria</taxon>
        <taxon>Ktedonobacterales</taxon>
        <taxon>Dictyobacteraceae</taxon>
        <taxon>Dictyobacter</taxon>
    </lineage>
</organism>
<reference evidence="2 3" key="1">
    <citation type="submission" date="2019-01" db="EMBL/GenBank/DDBJ databases">
        <title>Draft genome sequence of Dictyobacter sp. Uno17.</title>
        <authorList>
            <person name="Wang C.M."/>
            <person name="Zheng Y."/>
            <person name="Sakai Y."/>
            <person name="Abe K."/>
            <person name="Yokota A."/>
            <person name="Yabe S."/>
        </authorList>
    </citation>
    <scope>NUCLEOTIDE SEQUENCE [LARGE SCALE GENOMIC DNA]</scope>
    <source>
        <strain evidence="2 3">Uno17</strain>
    </source>
</reference>
<feature type="domain" description="Integrase catalytic" evidence="1">
    <location>
        <begin position="1"/>
        <end position="62"/>
    </location>
</feature>
<dbReference type="InterPro" id="IPR050900">
    <property type="entry name" value="Transposase_IS3/IS150/IS904"/>
</dbReference>
<dbReference type="InterPro" id="IPR036397">
    <property type="entry name" value="RNaseH_sf"/>
</dbReference>
<accession>A0A5A5TJN5</accession>
<dbReference type="Pfam" id="PF13683">
    <property type="entry name" value="rve_3"/>
    <property type="match status" value="1"/>
</dbReference>
<dbReference type="GO" id="GO:0003676">
    <property type="term" value="F:nucleic acid binding"/>
    <property type="evidence" value="ECO:0007669"/>
    <property type="project" value="InterPro"/>
</dbReference>